<evidence type="ECO:0000313" key="1">
    <source>
        <dbReference type="EMBL" id="OXC72869.1"/>
    </source>
</evidence>
<evidence type="ECO:0000313" key="2">
    <source>
        <dbReference type="Proteomes" id="UP000214720"/>
    </source>
</evidence>
<accession>A0A226WPX0</accession>
<sequence>MEPVTNTVDFLNLDAPREDIGGAVLMPGDMTQARFGWMPNRPR</sequence>
<gene>
    <name evidence="1" type="ORF">BSU04_40175</name>
</gene>
<name>A0A226WPX0_CABSO</name>
<organism evidence="1 2">
    <name type="scientific">Caballeronia sordidicola</name>
    <name type="common">Burkholderia sordidicola</name>
    <dbReference type="NCBI Taxonomy" id="196367"/>
    <lineage>
        <taxon>Bacteria</taxon>
        <taxon>Pseudomonadati</taxon>
        <taxon>Pseudomonadota</taxon>
        <taxon>Betaproteobacteria</taxon>
        <taxon>Burkholderiales</taxon>
        <taxon>Burkholderiaceae</taxon>
        <taxon>Caballeronia</taxon>
    </lineage>
</organism>
<comment type="caution">
    <text evidence="1">The sequence shown here is derived from an EMBL/GenBank/DDBJ whole genome shotgun (WGS) entry which is preliminary data.</text>
</comment>
<dbReference type="EMBL" id="MTHB01000262">
    <property type="protein sequence ID" value="OXC72869.1"/>
    <property type="molecule type" value="Genomic_DNA"/>
</dbReference>
<dbReference type="AlphaFoldDB" id="A0A226WPX0"/>
<dbReference type="Proteomes" id="UP000214720">
    <property type="component" value="Unassembled WGS sequence"/>
</dbReference>
<protein>
    <submittedName>
        <fullName evidence="1">Aldose epimerase family protein</fullName>
    </submittedName>
</protein>
<reference evidence="2" key="1">
    <citation type="submission" date="2017-01" db="EMBL/GenBank/DDBJ databases">
        <title>Genome Analysis of Deinococcus marmoris KOPRI26562.</title>
        <authorList>
            <person name="Kim J.H."/>
            <person name="Oh H.-M."/>
        </authorList>
    </citation>
    <scope>NUCLEOTIDE SEQUENCE [LARGE SCALE GENOMIC DNA]</scope>
    <source>
        <strain evidence="2">PAMC 26633</strain>
    </source>
</reference>
<proteinExistence type="predicted"/>